<dbReference type="GO" id="GO:0006487">
    <property type="term" value="P:protein N-linked glycosylation"/>
    <property type="evidence" value="ECO:0007669"/>
    <property type="project" value="TreeGrafter"/>
</dbReference>
<comment type="caution">
    <text evidence="4">The sequence shown here is derived from an EMBL/GenBank/DDBJ whole genome shotgun (WGS) entry which is preliminary data.</text>
</comment>
<keyword evidence="3" id="KW-0808">Transferase</keyword>
<protein>
    <recommendedName>
        <fullName evidence="6">Galactosyl transferase GMA12/MNN10 family protein</fullName>
    </recommendedName>
</protein>
<dbReference type="InterPro" id="IPR008630">
    <property type="entry name" value="Glyco_trans_34"/>
</dbReference>
<evidence type="ECO:0000313" key="4">
    <source>
        <dbReference type="EMBL" id="THW38902.1"/>
    </source>
</evidence>
<dbReference type="AlphaFoldDB" id="A0A4V4IWF0"/>
<evidence type="ECO:0000256" key="3">
    <source>
        <dbReference type="ARBA" id="ARBA00022679"/>
    </source>
</evidence>
<dbReference type="EMBL" id="QZAL01000099">
    <property type="protein sequence ID" value="THW38902.1"/>
    <property type="molecule type" value="Genomic_DNA"/>
</dbReference>
<proteinExistence type="inferred from homology"/>
<evidence type="ECO:0008006" key="6">
    <source>
        <dbReference type="Google" id="ProtNLM"/>
    </source>
</evidence>
<dbReference type="Pfam" id="PF05637">
    <property type="entry name" value="Glyco_transf_34"/>
    <property type="match status" value="1"/>
</dbReference>
<keyword evidence="2" id="KW-0328">Glycosyltransferase</keyword>
<dbReference type="Proteomes" id="UP000310687">
    <property type="component" value="Unassembled WGS sequence"/>
</dbReference>
<name>A0A4V4IWF0_AURPU</name>
<dbReference type="GO" id="GO:0016757">
    <property type="term" value="F:glycosyltransferase activity"/>
    <property type="evidence" value="ECO:0007669"/>
    <property type="project" value="UniProtKB-KW"/>
</dbReference>
<sequence length="318" mass="36776">MLVNCRGSPLCLILAVWLIVCVGTLSLTYSNKIFKLVPLIVDHEPKIPLIETICHFGDYQHAPRFNSTVIGALEHNKAARITKVTAHFGPQDPAYEQALLTHHRHAELHDYPVLDLQSKIIDDLWNKPAYLLSLVLDELRKPEGHRVEWLFWFDRDTVILNPCIPLHIFLPPRDDIHIVISNDWNGLNNGVFGLRVNEWSARLLSTILGYRELRPDEELRFTEQSAMEKVLQDSRFKQGAAYYPQRWFNAYEAEEEKDYAVKGSDLLVHFAGVGDRLKKIADWIEKADSEPEVWSVDYRSTSLPQEIFEFWNQWSASS</sequence>
<comment type="similarity">
    <text evidence="1">Belongs to the glycosyltransferase 34 family.</text>
</comment>
<gene>
    <name evidence="4" type="ORF">D6D22_06539</name>
</gene>
<dbReference type="InterPro" id="IPR029044">
    <property type="entry name" value="Nucleotide-diphossugar_trans"/>
</dbReference>
<dbReference type="PANTHER" id="PTHR31306">
    <property type="entry name" value="ALPHA-1,6-MANNOSYLTRANSFERASE MNN11-RELATED"/>
    <property type="match status" value="1"/>
</dbReference>
<evidence type="ECO:0000256" key="2">
    <source>
        <dbReference type="ARBA" id="ARBA00022676"/>
    </source>
</evidence>
<evidence type="ECO:0000256" key="1">
    <source>
        <dbReference type="ARBA" id="ARBA00005664"/>
    </source>
</evidence>
<dbReference type="PANTHER" id="PTHR31306:SF8">
    <property type="entry name" value="GLYCOSYLTRANSFERASE FAMILY 34 PROTEIN"/>
    <property type="match status" value="1"/>
</dbReference>
<dbReference type="GO" id="GO:0000139">
    <property type="term" value="C:Golgi membrane"/>
    <property type="evidence" value="ECO:0007669"/>
    <property type="project" value="TreeGrafter"/>
</dbReference>
<organism evidence="4 5">
    <name type="scientific">Aureobasidium pullulans</name>
    <name type="common">Black yeast</name>
    <name type="synonym">Pullularia pullulans</name>
    <dbReference type="NCBI Taxonomy" id="5580"/>
    <lineage>
        <taxon>Eukaryota</taxon>
        <taxon>Fungi</taxon>
        <taxon>Dikarya</taxon>
        <taxon>Ascomycota</taxon>
        <taxon>Pezizomycotina</taxon>
        <taxon>Dothideomycetes</taxon>
        <taxon>Dothideomycetidae</taxon>
        <taxon>Dothideales</taxon>
        <taxon>Saccotheciaceae</taxon>
        <taxon>Aureobasidium</taxon>
    </lineage>
</organism>
<dbReference type="SUPFAM" id="SSF53448">
    <property type="entry name" value="Nucleotide-diphospho-sugar transferases"/>
    <property type="match status" value="1"/>
</dbReference>
<reference evidence="4 5" key="1">
    <citation type="submission" date="2018-10" db="EMBL/GenBank/DDBJ databases">
        <title>Fifty Aureobasidium pullulans genomes reveal a recombining polyextremotolerant generalist.</title>
        <authorList>
            <person name="Gostincar C."/>
            <person name="Turk M."/>
            <person name="Zajc J."/>
            <person name="Gunde-Cimerman N."/>
        </authorList>
    </citation>
    <scope>NUCLEOTIDE SEQUENCE [LARGE SCALE GENOMIC DNA]</scope>
    <source>
        <strain evidence="4 5">EXF-11013</strain>
    </source>
</reference>
<accession>A0A4V4IWF0</accession>
<evidence type="ECO:0000313" key="5">
    <source>
        <dbReference type="Proteomes" id="UP000310687"/>
    </source>
</evidence>
<dbReference type="Gene3D" id="3.90.550.10">
    <property type="entry name" value="Spore Coat Polysaccharide Biosynthesis Protein SpsA, Chain A"/>
    <property type="match status" value="1"/>
</dbReference>